<evidence type="ECO:0000313" key="1">
    <source>
        <dbReference type="EMBL" id="CAB4134974.1"/>
    </source>
</evidence>
<protein>
    <submittedName>
        <fullName evidence="1">Uncharacterized protein</fullName>
    </submittedName>
</protein>
<sequence length="394" mass="42019">MALYVQGLQDVIDTAVNVEFNRSKLVAQTISRSGRISTASRNWANPYRFTVTPKPVWRYDEARAMIETIYRNDRYNTTAIYFGDYSNGQGTATNPVFAGYISGQVLTVTSLTTGTMRAGDIISGTGVTAGTRIETRISGWGANSIWLVDTSQTVGSSGSPVSMTGDTTTQGIPGQNWISKYRGSQDDNGNYVIDNYGSFSASGTRLIIQEQTGETGPANDFIIRSNDFIRISDDRYPYQASYSIAVPVRVTGVTGAIAVGTSSTTITGLSTVTNLSTGQVLTETGTNVGSFGGTTYIQSIDSASSITIVSDSECTAGAITFTADGYAVGNANYKVAIPINRGYLGAGQPANTGLFVGGAAARFFVKVTKLPTYKFINKDLIEFTGDFELVEEIL</sequence>
<reference evidence="1" key="1">
    <citation type="submission" date="2020-04" db="EMBL/GenBank/DDBJ databases">
        <authorList>
            <person name="Chiriac C."/>
            <person name="Salcher M."/>
            <person name="Ghai R."/>
            <person name="Kavagutti S V."/>
        </authorList>
    </citation>
    <scope>NUCLEOTIDE SEQUENCE</scope>
</reference>
<accession>A0A6J5LKE2</accession>
<proteinExistence type="predicted"/>
<gene>
    <name evidence="1" type="ORF">UFOVP281_31</name>
</gene>
<dbReference type="EMBL" id="LR796295">
    <property type="protein sequence ID" value="CAB4134974.1"/>
    <property type="molecule type" value="Genomic_DNA"/>
</dbReference>
<name>A0A6J5LKE2_9CAUD</name>
<organism evidence="1">
    <name type="scientific">uncultured Caudovirales phage</name>
    <dbReference type="NCBI Taxonomy" id="2100421"/>
    <lineage>
        <taxon>Viruses</taxon>
        <taxon>Duplodnaviria</taxon>
        <taxon>Heunggongvirae</taxon>
        <taxon>Uroviricota</taxon>
        <taxon>Caudoviricetes</taxon>
        <taxon>Peduoviridae</taxon>
        <taxon>Maltschvirus</taxon>
        <taxon>Maltschvirus maltsch</taxon>
    </lineage>
</organism>